<proteinExistence type="predicted"/>
<dbReference type="RefSeq" id="WP_057634541.1">
    <property type="nucleotide sequence ID" value="NZ_LDJI01000022.1"/>
</dbReference>
<dbReference type="STRING" id="405444.ABB26_12310"/>
<dbReference type="AlphaFoldDB" id="A0A0R0C9X2"/>
<dbReference type="PROSITE" id="PS00018">
    <property type="entry name" value="EF_HAND_1"/>
    <property type="match status" value="3"/>
</dbReference>
<feature type="domain" description="EF-hand" evidence="5">
    <location>
        <begin position="141"/>
        <end position="176"/>
    </location>
</feature>
<dbReference type="SMART" id="SM00054">
    <property type="entry name" value="EFh"/>
    <property type="match status" value="3"/>
</dbReference>
<feature type="region of interest" description="Disordered" evidence="3">
    <location>
        <begin position="149"/>
        <end position="193"/>
    </location>
</feature>
<dbReference type="InterPro" id="IPR018247">
    <property type="entry name" value="EF_Hand_1_Ca_BS"/>
</dbReference>
<feature type="signal peptide" evidence="4">
    <location>
        <begin position="1"/>
        <end position="24"/>
    </location>
</feature>
<comment type="caution">
    <text evidence="6">The sequence shown here is derived from an EMBL/GenBank/DDBJ whole genome shotgun (WGS) entry which is preliminary data.</text>
</comment>
<dbReference type="PANTHER" id="PTHR10827:SF98">
    <property type="entry name" value="45 KDA CALCIUM-BINDING PROTEIN"/>
    <property type="match status" value="1"/>
</dbReference>
<dbReference type="EMBL" id="LDJI01000022">
    <property type="protein sequence ID" value="KRG63458.1"/>
    <property type="molecule type" value="Genomic_DNA"/>
</dbReference>
<dbReference type="PATRIC" id="fig|405444.3.peg.1554"/>
<keyword evidence="4" id="KW-0732">Signal</keyword>
<feature type="compositionally biased region" description="Basic and acidic residues" evidence="3">
    <location>
        <begin position="167"/>
        <end position="176"/>
    </location>
</feature>
<feature type="domain" description="EF-hand" evidence="5">
    <location>
        <begin position="101"/>
        <end position="128"/>
    </location>
</feature>
<feature type="compositionally biased region" description="Basic and acidic residues" evidence="3">
    <location>
        <begin position="149"/>
        <end position="160"/>
    </location>
</feature>
<dbReference type="PROSITE" id="PS50222">
    <property type="entry name" value="EF_HAND_2"/>
    <property type="match status" value="2"/>
</dbReference>
<dbReference type="Gene3D" id="1.10.238.10">
    <property type="entry name" value="EF-hand"/>
    <property type="match status" value="3"/>
</dbReference>
<feature type="region of interest" description="Disordered" evidence="3">
    <location>
        <begin position="65"/>
        <end position="93"/>
    </location>
</feature>
<sequence length="193" mass="21106">MTRRKPLLLLAMLLATSATGLAIAAAPTGSKPAPVRMDSNGDGVIDRQEAATHPRLAQRFDELDKNKDGKLASDEMPAPRHGMRHDRHHGGMRGGREGGFMLRGMDADNDGRISAAEYRAQFDRLDVNKDGYIDRADRQARAEQRRAEWFAKADTDKDGKLSQTELEAARGKDGPRGSHGPRTPMVPLTPAAK</sequence>
<feature type="chain" id="PRO_5006393727" description="EF-hand domain-containing protein" evidence="4">
    <location>
        <begin position="25"/>
        <end position="193"/>
    </location>
</feature>
<dbReference type="InterPro" id="IPR011992">
    <property type="entry name" value="EF-hand-dom_pair"/>
</dbReference>
<evidence type="ECO:0000256" key="4">
    <source>
        <dbReference type="SAM" id="SignalP"/>
    </source>
</evidence>
<dbReference type="Proteomes" id="UP000050864">
    <property type="component" value="Unassembled WGS sequence"/>
</dbReference>
<dbReference type="OrthoDB" id="6089795at2"/>
<keyword evidence="2" id="KW-0677">Repeat</keyword>
<evidence type="ECO:0000313" key="6">
    <source>
        <dbReference type="EMBL" id="KRG63458.1"/>
    </source>
</evidence>
<evidence type="ECO:0000256" key="3">
    <source>
        <dbReference type="SAM" id="MobiDB-lite"/>
    </source>
</evidence>
<protein>
    <recommendedName>
        <fullName evidence="5">EF-hand domain-containing protein</fullName>
    </recommendedName>
</protein>
<name>A0A0R0C9X2_9GAMM</name>
<reference evidence="6 7" key="1">
    <citation type="submission" date="2015-05" db="EMBL/GenBank/DDBJ databases">
        <title>Genome sequencing and analysis of members of genus Stenotrophomonas.</title>
        <authorList>
            <person name="Patil P.P."/>
            <person name="Midha S."/>
            <person name="Patil P.B."/>
        </authorList>
    </citation>
    <scope>NUCLEOTIDE SEQUENCE [LARGE SCALE GENOMIC DNA]</scope>
    <source>
        <strain evidence="6 7">DSM 18929</strain>
    </source>
</reference>
<evidence type="ECO:0000256" key="2">
    <source>
        <dbReference type="ARBA" id="ARBA00022737"/>
    </source>
</evidence>
<dbReference type="Pfam" id="PF13499">
    <property type="entry name" value="EF-hand_7"/>
    <property type="match status" value="1"/>
</dbReference>
<feature type="compositionally biased region" description="Basic residues" evidence="3">
    <location>
        <begin position="81"/>
        <end position="91"/>
    </location>
</feature>
<organism evidence="6 7">
    <name type="scientific">Stenotrophomonas humi</name>
    <dbReference type="NCBI Taxonomy" id="405444"/>
    <lineage>
        <taxon>Bacteria</taxon>
        <taxon>Pseudomonadati</taxon>
        <taxon>Pseudomonadota</taxon>
        <taxon>Gammaproteobacteria</taxon>
        <taxon>Lysobacterales</taxon>
        <taxon>Lysobacteraceae</taxon>
        <taxon>Stenotrophomonas</taxon>
    </lineage>
</organism>
<gene>
    <name evidence="6" type="ORF">ABB26_12310</name>
</gene>
<dbReference type="InterPro" id="IPR002048">
    <property type="entry name" value="EF_hand_dom"/>
</dbReference>
<keyword evidence="1" id="KW-0479">Metal-binding</keyword>
<dbReference type="GO" id="GO:0005509">
    <property type="term" value="F:calcium ion binding"/>
    <property type="evidence" value="ECO:0007669"/>
    <property type="project" value="InterPro"/>
</dbReference>
<evidence type="ECO:0000256" key="1">
    <source>
        <dbReference type="ARBA" id="ARBA00022723"/>
    </source>
</evidence>
<dbReference type="PANTHER" id="PTHR10827">
    <property type="entry name" value="RETICULOCALBIN"/>
    <property type="match status" value="1"/>
</dbReference>
<dbReference type="Pfam" id="PF13202">
    <property type="entry name" value="EF-hand_5"/>
    <property type="match status" value="3"/>
</dbReference>
<dbReference type="SUPFAM" id="SSF47473">
    <property type="entry name" value="EF-hand"/>
    <property type="match status" value="1"/>
</dbReference>
<keyword evidence="7" id="KW-1185">Reference proteome</keyword>
<accession>A0A0R0C9X2</accession>
<evidence type="ECO:0000313" key="7">
    <source>
        <dbReference type="Proteomes" id="UP000050864"/>
    </source>
</evidence>
<evidence type="ECO:0000259" key="5">
    <source>
        <dbReference type="PROSITE" id="PS50222"/>
    </source>
</evidence>